<dbReference type="Pfam" id="PF05940">
    <property type="entry name" value="NnrS"/>
    <property type="match status" value="1"/>
</dbReference>
<evidence type="ECO:0000313" key="3">
    <source>
        <dbReference type="Proteomes" id="UP000715965"/>
    </source>
</evidence>
<protein>
    <submittedName>
        <fullName evidence="2">NnrS family protein</fullName>
    </submittedName>
</protein>
<feature type="transmembrane region" description="Helical" evidence="1">
    <location>
        <begin position="241"/>
        <end position="259"/>
    </location>
</feature>
<dbReference type="RefSeq" id="WP_193780846.1">
    <property type="nucleotide sequence ID" value="NZ_JADDOJ010000045.1"/>
</dbReference>
<feature type="transmembrane region" description="Helical" evidence="1">
    <location>
        <begin position="147"/>
        <end position="166"/>
    </location>
</feature>
<organism evidence="2 3">
    <name type="scientific">Ramlibacter aquaticus</name>
    <dbReference type="NCBI Taxonomy" id="2780094"/>
    <lineage>
        <taxon>Bacteria</taxon>
        <taxon>Pseudomonadati</taxon>
        <taxon>Pseudomonadota</taxon>
        <taxon>Betaproteobacteria</taxon>
        <taxon>Burkholderiales</taxon>
        <taxon>Comamonadaceae</taxon>
        <taxon>Ramlibacter</taxon>
    </lineage>
</organism>
<keyword evidence="1" id="KW-0812">Transmembrane</keyword>
<accession>A0ABR9SG29</accession>
<proteinExistence type="predicted"/>
<dbReference type="Proteomes" id="UP000715965">
    <property type="component" value="Unassembled WGS sequence"/>
</dbReference>
<feature type="transmembrane region" description="Helical" evidence="1">
    <location>
        <begin position="271"/>
        <end position="294"/>
    </location>
</feature>
<sequence length="397" mass="41300">MSLMLSIDEPAPASAPRGFALFALGFRPFYLLASLFGAASIALWGLQATGLLSHPYLAGPLWHAHEMLFGFALAVITGFLFTAGRNWSNQPTPTGAPLAALCALWLAARLLVLTPWGWAAALANVAFPLAVAAALGRALVKGGSRRNYFFVALLCAMAAAAAAFHLQQLGVLAFPARASLQPVLDLLLFILAVMAGRVLPMFTNNGVPGAGAVRHPIVERAALGSLLALLAAHLLGAPDALLAALAAAAASSHLCRWLLWRPLRALRNPLVAILHVAYAWVPVHLALAAMAAIGWVPPSLATHALTAGAAGGLVIGMMTRTARGHTGRPLRADRLDIACYVLVTVAALLRVGLPLAWPQATGPALLASAACWSLGFALYALGYAPSLLRPRADGRPG</sequence>
<feature type="transmembrane region" description="Helical" evidence="1">
    <location>
        <begin position="118"/>
        <end position="140"/>
    </location>
</feature>
<dbReference type="EMBL" id="JADDOJ010000045">
    <property type="protein sequence ID" value="MBE7941306.1"/>
    <property type="molecule type" value="Genomic_DNA"/>
</dbReference>
<name>A0ABR9SG29_9BURK</name>
<feature type="transmembrane region" description="Helical" evidence="1">
    <location>
        <begin position="300"/>
        <end position="317"/>
    </location>
</feature>
<keyword evidence="1" id="KW-0472">Membrane</keyword>
<evidence type="ECO:0000313" key="2">
    <source>
        <dbReference type="EMBL" id="MBE7941306.1"/>
    </source>
</evidence>
<evidence type="ECO:0000256" key="1">
    <source>
        <dbReference type="SAM" id="Phobius"/>
    </source>
</evidence>
<gene>
    <name evidence="2" type="ORF">IM725_12065</name>
</gene>
<feature type="transmembrane region" description="Helical" evidence="1">
    <location>
        <begin position="217"/>
        <end position="235"/>
    </location>
</feature>
<feature type="transmembrane region" description="Helical" evidence="1">
    <location>
        <begin position="64"/>
        <end position="83"/>
    </location>
</feature>
<feature type="transmembrane region" description="Helical" evidence="1">
    <location>
        <begin position="337"/>
        <end position="357"/>
    </location>
</feature>
<feature type="transmembrane region" description="Helical" evidence="1">
    <location>
        <begin position="186"/>
        <end position="205"/>
    </location>
</feature>
<keyword evidence="3" id="KW-1185">Reference proteome</keyword>
<dbReference type="InterPro" id="IPR010266">
    <property type="entry name" value="NnrS"/>
</dbReference>
<feature type="transmembrane region" description="Helical" evidence="1">
    <location>
        <begin position="95"/>
        <end position="112"/>
    </location>
</feature>
<feature type="transmembrane region" description="Helical" evidence="1">
    <location>
        <begin position="21"/>
        <end position="44"/>
    </location>
</feature>
<reference evidence="2 3" key="1">
    <citation type="submission" date="2020-10" db="EMBL/GenBank/DDBJ databases">
        <title>Draft genome of Ramlibacter aquaticus LMG 30558.</title>
        <authorList>
            <person name="Props R."/>
        </authorList>
    </citation>
    <scope>NUCLEOTIDE SEQUENCE [LARGE SCALE GENOMIC DNA]</scope>
    <source>
        <strain evidence="2 3">LMG 30558</strain>
    </source>
</reference>
<comment type="caution">
    <text evidence="2">The sequence shown here is derived from an EMBL/GenBank/DDBJ whole genome shotgun (WGS) entry which is preliminary data.</text>
</comment>
<keyword evidence="1" id="KW-1133">Transmembrane helix</keyword>
<feature type="transmembrane region" description="Helical" evidence="1">
    <location>
        <begin position="363"/>
        <end position="381"/>
    </location>
</feature>